<feature type="domain" description="NadR/Ttd14 AAA" evidence="1">
    <location>
        <begin position="6"/>
        <end position="183"/>
    </location>
</feature>
<dbReference type="Pfam" id="PF13521">
    <property type="entry name" value="AAA_28"/>
    <property type="match status" value="1"/>
</dbReference>
<dbReference type="SUPFAM" id="SSF52540">
    <property type="entry name" value="P-loop containing nucleoside triphosphate hydrolases"/>
    <property type="match status" value="1"/>
</dbReference>
<protein>
    <recommendedName>
        <fullName evidence="1">NadR/Ttd14 AAA domain-containing protein</fullName>
    </recommendedName>
</protein>
<gene>
    <name evidence="2" type="ORF">BO78DRAFT_422377</name>
</gene>
<dbReference type="InterPro" id="IPR027417">
    <property type="entry name" value="P-loop_NTPase"/>
</dbReference>
<dbReference type="InterPro" id="IPR038727">
    <property type="entry name" value="NadR/Ttd14_AAA_dom"/>
</dbReference>
<proteinExistence type="predicted"/>
<evidence type="ECO:0000313" key="2">
    <source>
        <dbReference type="EMBL" id="PYI02588.1"/>
    </source>
</evidence>
<organism evidence="2 3">
    <name type="scientific">Aspergillus sclerotiicarbonarius (strain CBS 121057 / IBT 28362)</name>
    <dbReference type="NCBI Taxonomy" id="1448318"/>
    <lineage>
        <taxon>Eukaryota</taxon>
        <taxon>Fungi</taxon>
        <taxon>Dikarya</taxon>
        <taxon>Ascomycota</taxon>
        <taxon>Pezizomycotina</taxon>
        <taxon>Eurotiomycetes</taxon>
        <taxon>Eurotiomycetidae</taxon>
        <taxon>Eurotiales</taxon>
        <taxon>Aspergillaceae</taxon>
        <taxon>Aspergillus</taxon>
        <taxon>Aspergillus subgen. Circumdati</taxon>
    </lineage>
</organism>
<dbReference type="AlphaFoldDB" id="A0A319E7K7"/>
<dbReference type="Gene3D" id="3.40.50.300">
    <property type="entry name" value="P-loop containing nucleotide triphosphate hydrolases"/>
    <property type="match status" value="1"/>
</dbReference>
<accession>A0A319E7K7</accession>
<name>A0A319E7K7_ASPSB</name>
<dbReference type="OrthoDB" id="6118920at2759"/>
<dbReference type="Proteomes" id="UP000248423">
    <property type="component" value="Unassembled WGS sequence"/>
</dbReference>
<evidence type="ECO:0000313" key="3">
    <source>
        <dbReference type="Proteomes" id="UP000248423"/>
    </source>
</evidence>
<reference evidence="2 3" key="1">
    <citation type="submission" date="2018-02" db="EMBL/GenBank/DDBJ databases">
        <title>The genomes of Aspergillus section Nigri reveals drivers in fungal speciation.</title>
        <authorList>
            <consortium name="DOE Joint Genome Institute"/>
            <person name="Vesth T.C."/>
            <person name="Nybo J."/>
            <person name="Theobald S."/>
            <person name="Brandl J."/>
            <person name="Frisvad J.C."/>
            <person name="Nielsen K.F."/>
            <person name="Lyhne E.K."/>
            <person name="Kogle M.E."/>
            <person name="Kuo A."/>
            <person name="Riley R."/>
            <person name="Clum A."/>
            <person name="Nolan M."/>
            <person name="Lipzen A."/>
            <person name="Salamov A."/>
            <person name="Henrissat B."/>
            <person name="Wiebenga A."/>
            <person name="De vries R.P."/>
            <person name="Grigoriev I.V."/>
            <person name="Mortensen U.H."/>
            <person name="Andersen M.R."/>
            <person name="Baker S.E."/>
        </authorList>
    </citation>
    <scope>NUCLEOTIDE SEQUENCE [LARGE SCALE GENOMIC DNA]</scope>
    <source>
        <strain evidence="2 3">CBS 121057</strain>
    </source>
</reference>
<keyword evidence="3" id="KW-1185">Reference proteome</keyword>
<dbReference type="EMBL" id="KZ826392">
    <property type="protein sequence ID" value="PYI02588.1"/>
    <property type="molecule type" value="Genomic_DNA"/>
</dbReference>
<evidence type="ECO:0000259" key="1">
    <source>
        <dbReference type="Pfam" id="PF13521"/>
    </source>
</evidence>
<dbReference type="VEuPathDB" id="FungiDB:BO78DRAFT_422377"/>
<sequence length="201" mass="22738">MQRTNIYIVGAHCTGKTTLIEALRHVSVRLASKIHAENPAIIDEVVRHVMRTDDFNASHVRHPTAGLELQKRTLLAQFKAEEVMDKKQFLSDRSGIDPIVYAGFFLGRPAAEALAALNEWHDLRERMKKALVIVCDPVNESWLSSDGVRMTCESIEEWRSLGQAFRAALEEHEIEYVAIPGGMEGLEERVQFVERLLRSTS</sequence>